<dbReference type="FunFam" id="2.40.10.10:FF:000008">
    <property type="entry name" value="Cationic trypsin"/>
    <property type="match status" value="1"/>
</dbReference>
<dbReference type="InterPro" id="IPR018114">
    <property type="entry name" value="TRYPSIN_HIS"/>
</dbReference>
<evidence type="ECO:0000256" key="12">
    <source>
        <dbReference type="SAM" id="SignalP"/>
    </source>
</evidence>
<comment type="catalytic activity">
    <reaction evidence="9">
        <text>Preferential cleavage: Arg-|-Xaa, Lys-|-Xaa.</text>
        <dbReference type="EC" id="3.4.21.4"/>
    </reaction>
</comment>
<evidence type="ECO:0000256" key="8">
    <source>
        <dbReference type="ARBA" id="ARBA00023157"/>
    </source>
</evidence>
<dbReference type="InterPro" id="IPR050127">
    <property type="entry name" value="Serine_Proteases_S1"/>
</dbReference>
<keyword evidence="15" id="KW-1185">Reference proteome</keyword>
<keyword evidence="3 11" id="KW-0645">Protease</keyword>
<evidence type="ECO:0000256" key="3">
    <source>
        <dbReference type="ARBA" id="ARBA00022670"/>
    </source>
</evidence>
<protein>
    <recommendedName>
        <fullName evidence="10">trypsin</fullName>
        <ecNumber evidence="10">3.4.21.4</ecNumber>
    </recommendedName>
</protein>
<proteinExistence type="predicted"/>
<dbReference type="InterPro" id="IPR009003">
    <property type="entry name" value="Peptidase_S1_PA"/>
</dbReference>
<accession>A0A665VXQ8</accession>
<evidence type="ECO:0000313" key="15">
    <source>
        <dbReference type="Proteomes" id="UP000472264"/>
    </source>
</evidence>
<evidence type="ECO:0000256" key="2">
    <source>
        <dbReference type="ARBA" id="ARBA00022525"/>
    </source>
</evidence>
<evidence type="ECO:0000256" key="7">
    <source>
        <dbReference type="ARBA" id="ARBA00023145"/>
    </source>
</evidence>
<reference evidence="14" key="3">
    <citation type="submission" date="2025-09" db="UniProtKB">
        <authorList>
            <consortium name="Ensembl"/>
        </authorList>
    </citation>
    <scope>IDENTIFICATION</scope>
</reference>
<name>A0A665VXQ8_ECHNA</name>
<dbReference type="PROSITE" id="PS00135">
    <property type="entry name" value="TRYPSIN_SER"/>
    <property type="match status" value="1"/>
</dbReference>
<dbReference type="InterPro" id="IPR001254">
    <property type="entry name" value="Trypsin_dom"/>
</dbReference>
<keyword evidence="6 11" id="KW-0720">Serine protease</keyword>
<evidence type="ECO:0000256" key="11">
    <source>
        <dbReference type="RuleBase" id="RU363034"/>
    </source>
</evidence>
<evidence type="ECO:0000256" key="4">
    <source>
        <dbReference type="ARBA" id="ARBA00022757"/>
    </source>
</evidence>
<dbReference type="FunFam" id="2.40.10.10:FF:000122">
    <property type="entry name" value="Chymotrypsin-like elastase family member 1"/>
    <property type="match status" value="1"/>
</dbReference>
<sequence length="276" mass="30664">MFGCLFFFFFFPVCSWHQLPLLHLLLKNEICVFSCLACSAALSFDDRIVGGYECKPHSVPWQVSLNNGWHFCGGTLINSRWVVSAAHCYKNDDIELRLGEHHIRYKDGPEQFIAAAAIIRHPNYDRYTINNDIMLIKLAEPAKFDEYVKPIALPSRCAPAGTKCLVSGWGATKKDTTSVPFFGCLKCLHCLDLPILSQEDCESSYPNRITSSMFCAGFLEGGKDSCQGDSGGPLVCNGELQGVVSWGWGCAEVNRPGVYAKVCEFTDWIHSTMASH</sequence>
<evidence type="ECO:0000256" key="1">
    <source>
        <dbReference type="ARBA" id="ARBA00004239"/>
    </source>
</evidence>
<dbReference type="GO" id="GO:0007586">
    <property type="term" value="P:digestion"/>
    <property type="evidence" value="ECO:0007669"/>
    <property type="project" value="UniProtKB-KW"/>
</dbReference>
<dbReference type="AlphaFoldDB" id="A0A665VXQ8"/>
<reference evidence="14" key="1">
    <citation type="submission" date="2021-04" db="EMBL/GenBank/DDBJ databases">
        <authorList>
            <consortium name="Wellcome Sanger Institute Data Sharing"/>
        </authorList>
    </citation>
    <scope>NUCLEOTIDE SEQUENCE [LARGE SCALE GENOMIC DNA]</scope>
</reference>
<feature type="chain" id="PRO_5025422695" description="trypsin" evidence="12">
    <location>
        <begin position="17"/>
        <end position="276"/>
    </location>
</feature>
<keyword evidence="8" id="KW-1015">Disulfide bond</keyword>
<dbReference type="OMA" id="VISQRQC"/>
<evidence type="ECO:0000256" key="5">
    <source>
        <dbReference type="ARBA" id="ARBA00022801"/>
    </source>
</evidence>
<dbReference type="Ensembl" id="ENSENLT00000037623.1">
    <property type="protein sequence ID" value="ENSENLP00000036654.1"/>
    <property type="gene ID" value="ENSENLG00000015744.1"/>
</dbReference>
<dbReference type="PANTHER" id="PTHR24264">
    <property type="entry name" value="TRYPSIN-RELATED"/>
    <property type="match status" value="1"/>
</dbReference>
<dbReference type="SMART" id="SM00020">
    <property type="entry name" value="Tryp_SPc"/>
    <property type="match status" value="1"/>
</dbReference>
<dbReference type="Pfam" id="PF00089">
    <property type="entry name" value="Trypsin"/>
    <property type="match status" value="1"/>
</dbReference>
<dbReference type="Proteomes" id="UP000472264">
    <property type="component" value="Chromosome 11"/>
</dbReference>
<keyword evidence="5 11" id="KW-0378">Hydrolase</keyword>
<dbReference type="PRINTS" id="PR00722">
    <property type="entry name" value="CHYMOTRYPSIN"/>
</dbReference>
<feature type="domain" description="Peptidase S1" evidence="13">
    <location>
        <begin position="48"/>
        <end position="274"/>
    </location>
</feature>
<dbReference type="PROSITE" id="PS50240">
    <property type="entry name" value="TRYPSIN_DOM"/>
    <property type="match status" value="1"/>
</dbReference>
<dbReference type="GO" id="GO:0006508">
    <property type="term" value="P:proteolysis"/>
    <property type="evidence" value="ECO:0007669"/>
    <property type="project" value="UniProtKB-KW"/>
</dbReference>
<dbReference type="InterPro" id="IPR033116">
    <property type="entry name" value="TRYPSIN_SER"/>
</dbReference>
<dbReference type="EC" id="3.4.21.4" evidence="10"/>
<dbReference type="PANTHER" id="PTHR24264:SF6">
    <property type="entry name" value="TRYPSINOGEN 1A-RELATED"/>
    <property type="match status" value="1"/>
</dbReference>
<dbReference type="SUPFAM" id="SSF50494">
    <property type="entry name" value="Trypsin-like serine proteases"/>
    <property type="match status" value="1"/>
</dbReference>
<organism evidence="14 15">
    <name type="scientific">Echeneis naucrates</name>
    <name type="common">Live sharksucker</name>
    <dbReference type="NCBI Taxonomy" id="173247"/>
    <lineage>
        <taxon>Eukaryota</taxon>
        <taxon>Metazoa</taxon>
        <taxon>Chordata</taxon>
        <taxon>Craniata</taxon>
        <taxon>Vertebrata</taxon>
        <taxon>Euteleostomi</taxon>
        <taxon>Actinopterygii</taxon>
        <taxon>Neopterygii</taxon>
        <taxon>Teleostei</taxon>
        <taxon>Neoteleostei</taxon>
        <taxon>Acanthomorphata</taxon>
        <taxon>Carangaria</taxon>
        <taxon>Carangiformes</taxon>
        <taxon>Echeneidae</taxon>
        <taxon>Echeneis</taxon>
    </lineage>
</organism>
<evidence type="ECO:0000256" key="10">
    <source>
        <dbReference type="ARBA" id="ARBA00038868"/>
    </source>
</evidence>
<gene>
    <name evidence="14" type="primary">LOC115050987</name>
</gene>
<keyword evidence="4" id="KW-0222">Digestion</keyword>
<keyword evidence="12" id="KW-0732">Signal</keyword>
<dbReference type="PROSITE" id="PS00134">
    <property type="entry name" value="TRYPSIN_HIS"/>
    <property type="match status" value="1"/>
</dbReference>
<keyword evidence="2" id="KW-0964">Secreted</keyword>
<keyword evidence="7" id="KW-0865">Zymogen</keyword>
<feature type="signal peptide" evidence="12">
    <location>
        <begin position="1"/>
        <end position="16"/>
    </location>
</feature>
<evidence type="ECO:0000256" key="6">
    <source>
        <dbReference type="ARBA" id="ARBA00022825"/>
    </source>
</evidence>
<evidence type="ECO:0000313" key="14">
    <source>
        <dbReference type="Ensembl" id="ENSENLP00000036654.1"/>
    </source>
</evidence>
<evidence type="ECO:0000259" key="13">
    <source>
        <dbReference type="PROSITE" id="PS50240"/>
    </source>
</evidence>
<dbReference type="InParanoid" id="A0A665VXQ8"/>
<dbReference type="CDD" id="cd00190">
    <property type="entry name" value="Tryp_SPc"/>
    <property type="match status" value="1"/>
</dbReference>
<dbReference type="GO" id="GO:0005615">
    <property type="term" value="C:extracellular space"/>
    <property type="evidence" value="ECO:0007669"/>
    <property type="project" value="TreeGrafter"/>
</dbReference>
<dbReference type="InterPro" id="IPR001314">
    <property type="entry name" value="Peptidase_S1A"/>
</dbReference>
<dbReference type="Gene3D" id="2.40.10.10">
    <property type="entry name" value="Trypsin-like serine proteases"/>
    <property type="match status" value="3"/>
</dbReference>
<dbReference type="GO" id="GO:0004252">
    <property type="term" value="F:serine-type endopeptidase activity"/>
    <property type="evidence" value="ECO:0007669"/>
    <property type="project" value="UniProtKB-EC"/>
</dbReference>
<reference evidence="14" key="2">
    <citation type="submission" date="2025-08" db="UniProtKB">
        <authorList>
            <consortium name="Ensembl"/>
        </authorList>
    </citation>
    <scope>IDENTIFICATION</scope>
</reference>
<dbReference type="InterPro" id="IPR043504">
    <property type="entry name" value="Peptidase_S1_PA_chymotrypsin"/>
</dbReference>
<comment type="subcellular location">
    <subcellularLocation>
        <location evidence="1">Secreted</location>
        <location evidence="1">Extracellular space</location>
    </subcellularLocation>
</comment>
<evidence type="ECO:0000256" key="9">
    <source>
        <dbReference type="ARBA" id="ARBA00036320"/>
    </source>
</evidence>